<comment type="caution">
    <text evidence="2">The sequence shown here is derived from an EMBL/GenBank/DDBJ whole genome shotgun (WGS) entry which is preliminary data.</text>
</comment>
<evidence type="ECO:0000259" key="1">
    <source>
        <dbReference type="Pfam" id="PF09359"/>
    </source>
</evidence>
<proteinExistence type="predicted"/>
<dbReference type="GO" id="GO:0006799">
    <property type="term" value="P:polyphosphate biosynthetic process"/>
    <property type="evidence" value="ECO:0007669"/>
    <property type="project" value="UniProtKB-ARBA"/>
</dbReference>
<keyword evidence="3" id="KW-1185">Reference proteome</keyword>
<feature type="domain" description="VTC" evidence="1">
    <location>
        <begin position="8"/>
        <end position="224"/>
    </location>
</feature>
<sequence length="263" mass="31750">MAKEVFGRHECKFKVTQQQKDALLADLAGTIENDIYNKDGKPYTIYNYYIDDIHNTFIQRSVSKPLYKEKLRIRAYEPFCDDTMVFVEIKKKYKKYGNKRRIMMPFKQAKAFVEKGELPSDLSNINQQVLRELKYTIDKQRLQLKVHVQYERYAYFSIVQKGLRFTFDTNIISNRIRDKQRSLLEKNMYILEIKAEQSFPLWLVKLLQKHKIYKQSFSKIGKEYELYTKERKEMKQHQEELYVRNTFKYEYGYNNAVAHKSTT</sequence>
<protein>
    <submittedName>
        <fullName evidence="2">VTC domain-containing protein</fullName>
    </submittedName>
</protein>
<dbReference type="InterPro" id="IPR018966">
    <property type="entry name" value="VTC_domain"/>
</dbReference>
<name>A0A4V3G9E0_9FIRM</name>
<organism evidence="2 3">
    <name type="scientific">Breznakia blatticola</name>
    <dbReference type="NCBI Taxonomy" id="1754012"/>
    <lineage>
        <taxon>Bacteria</taxon>
        <taxon>Bacillati</taxon>
        <taxon>Bacillota</taxon>
        <taxon>Erysipelotrichia</taxon>
        <taxon>Erysipelotrichales</taxon>
        <taxon>Erysipelotrichaceae</taxon>
        <taxon>Breznakia</taxon>
    </lineage>
</organism>
<reference evidence="2 3" key="1">
    <citation type="submission" date="2019-03" db="EMBL/GenBank/DDBJ databases">
        <title>Genomic Encyclopedia of Type Strains, Phase IV (KMG-IV): sequencing the most valuable type-strain genomes for metagenomic binning, comparative biology and taxonomic classification.</title>
        <authorList>
            <person name="Goeker M."/>
        </authorList>
    </citation>
    <scope>NUCLEOTIDE SEQUENCE [LARGE SCALE GENOMIC DNA]</scope>
    <source>
        <strain evidence="2 3">DSM 28867</strain>
    </source>
</reference>
<dbReference type="Proteomes" id="UP000294743">
    <property type="component" value="Unassembled WGS sequence"/>
</dbReference>
<evidence type="ECO:0000313" key="2">
    <source>
        <dbReference type="EMBL" id="TDW26437.1"/>
    </source>
</evidence>
<dbReference type="InterPro" id="IPR042267">
    <property type="entry name" value="VTC_sf"/>
</dbReference>
<dbReference type="Gene3D" id="3.20.100.30">
    <property type="entry name" value="VTC, catalytic tunnel domain"/>
    <property type="match status" value="1"/>
</dbReference>
<dbReference type="OrthoDB" id="185578at2"/>
<dbReference type="CDD" id="cd07750">
    <property type="entry name" value="PolyPPase_VTC_like"/>
    <property type="match status" value="1"/>
</dbReference>
<dbReference type="EMBL" id="SODD01000001">
    <property type="protein sequence ID" value="TDW26437.1"/>
    <property type="molecule type" value="Genomic_DNA"/>
</dbReference>
<dbReference type="RefSeq" id="WP_134167459.1">
    <property type="nucleotide sequence ID" value="NZ_SODD01000001.1"/>
</dbReference>
<accession>A0A4V3G9E0</accession>
<gene>
    <name evidence="2" type="ORF">EDD63_101153</name>
</gene>
<evidence type="ECO:0000313" key="3">
    <source>
        <dbReference type="Proteomes" id="UP000294743"/>
    </source>
</evidence>
<dbReference type="Pfam" id="PF09359">
    <property type="entry name" value="VTC"/>
    <property type="match status" value="1"/>
</dbReference>
<dbReference type="AlphaFoldDB" id="A0A4V3G9E0"/>